<dbReference type="Gene3D" id="3.20.20.105">
    <property type="entry name" value="Queuine tRNA-ribosyltransferase-like"/>
    <property type="match status" value="1"/>
</dbReference>
<dbReference type="GO" id="GO:0006400">
    <property type="term" value="P:tRNA modification"/>
    <property type="evidence" value="ECO:0007669"/>
    <property type="project" value="InterPro"/>
</dbReference>
<organism evidence="3 4">
    <name type="scientific">Marasmius oreades</name>
    <name type="common">fairy-ring Marasmius</name>
    <dbReference type="NCBI Taxonomy" id="181124"/>
    <lineage>
        <taxon>Eukaryota</taxon>
        <taxon>Fungi</taxon>
        <taxon>Dikarya</taxon>
        <taxon>Basidiomycota</taxon>
        <taxon>Agaricomycotina</taxon>
        <taxon>Agaricomycetes</taxon>
        <taxon>Agaricomycetidae</taxon>
        <taxon>Agaricales</taxon>
        <taxon>Marasmiineae</taxon>
        <taxon>Marasmiaceae</taxon>
        <taxon>Marasmius</taxon>
    </lineage>
</organism>
<name>A0A9P7S7Q4_9AGAR</name>
<reference evidence="3" key="1">
    <citation type="journal article" date="2021" name="Genome Biol. Evol.">
        <title>The assembled and annotated genome of the fairy-ring fungus Marasmius oreades.</title>
        <authorList>
            <person name="Hiltunen M."/>
            <person name="Ament-Velasquez S.L."/>
            <person name="Johannesson H."/>
        </authorList>
    </citation>
    <scope>NUCLEOTIDE SEQUENCE</scope>
    <source>
        <strain evidence="3">03SP1</strain>
    </source>
</reference>
<evidence type="ECO:0000313" key="3">
    <source>
        <dbReference type="EMBL" id="KAG7095518.1"/>
    </source>
</evidence>
<evidence type="ECO:0000256" key="1">
    <source>
        <dbReference type="SAM" id="MobiDB-lite"/>
    </source>
</evidence>
<dbReference type="PANTHER" id="PTHR46064">
    <property type="entry name" value="QUEUINE TRNA-RIBOSYLTRANSFERASE ACCESSORY SUBUNIT 2"/>
    <property type="match status" value="1"/>
</dbReference>
<proteinExistence type="predicted"/>
<dbReference type="RefSeq" id="XP_043011988.1">
    <property type="nucleotide sequence ID" value="XM_043150898.1"/>
</dbReference>
<dbReference type="PANTHER" id="PTHR46064:SF1">
    <property type="entry name" value="QUEUINE TRNA-RIBOSYLTRANSFERASE ACCESSORY SUBUNIT 2"/>
    <property type="match status" value="1"/>
</dbReference>
<dbReference type="OrthoDB" id="27601at2759"/>
<gene>
    <name evidence="3" type="ORF">E1B28_006256</name>
</gene>
<feature type="region of interest" description="Disordered" evidence="1">
    <location>
        <begin position="1"/>
        <end position="20"/>
    </location>
</feature>
<keyword evidence="4" id="KW-1185">Reference proteome</keyword>
<protein>
    <recommendedName>
        <fullName evidence="2">tRNA-guanine(15) transglycosylase-like domain-containing protein</fullName>
    </recommendedName>
</protein>
<dbReference type="SUPFAM" id="SSF51713">
    <property type="entry name" value="tRNA-guanine transglycosylase"/>
    <property type="match status" value="1"/>
</dbReference>
<comment type="caution">
    <text evidence="3">The sequence shown here is derived from an EMBL/GenBank/DDBJ whole genome shotgun (WGS) entry which is preliminary data.</text>
</comment>
<feature type="domain" description="tRNA-guanine(15) transglycosylase-like" evidence="2">
    <location>
        <begin position="22"/>
        <end position="477"/>
    </location>
</feature>
<dbReference type="Proteomes" id="UP001049176">
    <property type="component" value="Chromosome 3"/>
</dbReference>
<dbReference type="EMBL" id="CM032183">
    <property type="protein sequence ID" value="KAG7095518.1"/>
    <property type="molecule type" value="Genomic_DNA"/>
</dbReference>
<dbReference type="InterPro" id="IPR002616">
    <property type="entry name" value="tRNA_ribo_trans-like"/>
</dbReference>
<evidence type="ECO:0000259" key="2">
    <source>
        <dbReference type="Pfam" id="PF01702"/>
    </source>
</evidence>
<sequence length="557" mass="61067">MFLSFENLSSASSSSSTSLFGPRLGSLVCKNGVKITTPNLITPTSRGVVPHLSRDNVLRTQSISWIHVPYESFLECKPPIPTLGLSLHDLLGFRHDRHVISMSLRDLSDGREMPSNAAKYVSAWCIRGARKVTPEEYRRYTSLAKPDIVYALADVQPVASQKRLIKSVERTAEWLVQLLKPCDAEDNAQASAPSIILQMPGGQSNQARSAFAHTLIEPLHPTDVHTLKPLRLSCLDDAISGYAVDGSIEQIKASLDGLNEKKLRIAHSTTFSTLTIPPATGLSPSTGVDMIRGPHDMLDLIRDVGIDLFGAEWVIKLAQWGIALDFEFPPPQAPINSKIDSGSGTSPKIRGSKRDIGHNLYDVRYRMDCTRLLNSNSSVTCPCFTCAPSSCSSEDVIRHSRVDDPPLYDLKSPPRSRTPHTRAYIHHLLHTHEMSSYALLVGHNLAIISTFLQGVRNSLELSGGQFNAEVDKFFEYYASGEHESIYPSEVAKVEAVVEAVVAEATEGEVLLPQGSGVRDTLTGKGTGILLFDEARVCHAEVERLRGKGSLKRDREVG</sequence>
<dbReference type="GeneID" id="66075332"/>
<accession>A0A9P7S7Q4</accession>
<dbReference type="Pfam" id="PF01702">
    <property type="entry name" value="TGT"/>
    <property type="match status" value="1"/>
</dbReference>
<dbReference type="AlphaFoldDB" id="A0A9P7S7Q4"/>
<dbReference type="KEGG" id="more:E1B28_006256"/>
<dbReference type="InterPro" id="IPR036511">
    <property type="entry name" value="TGT-like_sf"/>
</dbReference>
<evidence type="ECO:0000313" key="4">
    <source>
        <dbReference type="Proteomes" id="UP001049176"/>
    </source>
</evidence>
<dbReference type="InterPro" id="IPR050852">
    <property type="entry name" value="Queuine_tRNA-ribosyltrfase"/>
</dbReference>